<keyword evidence="1" id="KW-0805">Transcription regulation</keyword>
<dbReference type="SMART" id="SM00871">
    <property type="entry name" value="AraC_E_bind"/>
    <property type="match status" value="1"/>
</dbReference>
<evidence type="ECO:0000256" key="3">
    <source>
        <dbReference type="ARBA" id="ARBA00023163"/>
    </source>
</evidence>
<evidence type="ECO:0000313" key="6">
    <source>
        <dbReference type="Proteomes" id="UP000254060"/>
    </source>
</evidence>
<dbReference type="PROSITE" id="PS01124">
    <property type="entry name" value="HTH_ARAC_FAMILY_2"/>
    <property type="match status" value="1"/>
</dbReference>
<dbReference type="PANTHER" id="PTHR47504">
    <property type="entry name" value="RIGHT ORIGIN-BINDING PROTEIN"/>
    <property type="match status" value="1"/>
</dbReference>
<evidence type="ECO:0000313" key="5">
    <source>
        <dbReference type="EMBL" id="STO08151.1"/>
    </source>
</evidence>
<evidence type="ECO:0000256" key="1">
    <source>
        <dbReference type="ARBA" id="ARBA00023015"/>
    </source>
</evidence>
<dbReference type="STRING" id="1397694.GCA_000702585_02017"/>
<accession>A0A377FTK1</accession>
<dbReference type="InterPro" id="IPR050959">
    <property type="entry name" value="MarA-like"/>
</dbReference>
<dbReference type="Gene3D" id="1.10.10.60">
    <property type="entry name" value="Homeodomain-like"/>
    <property type="match status" value="2"/>
</dbReference>
<dbReference type="Pfam" id="PF12833">
    <property type="entry name" value="HTH_18"/>
    <property type="match status" value="1"/>
</dbReference>
<dbReference type="RefSeq" id="WP_029335036.1">
    <property type="nucleotide sequence ID" value="NZ_UGGP01000001.1"/>
</dbReference>
<dbReference type="GO" id="GO:0003700">
    <property type="term" value="F:DNA-binding transcription factor activity"/>
    <property type="evidence" value="ECO:0007669"/>
    <property type="project" value="InterPro"/>
</dbReference>
<dbReference type="Pfam" id="PF06445">
    <property type="entry name" value="GyrI-like"/>
    <property type="match status" value="1"/>
</dbReference>
<protein>
    <submittedName>
        <fullName evidence="5">DNA-binding transcriptional regulator SoxS</fullName>
    </submittedName>
</protein>
<feature type="domain" description="HTH araC/xylS-type" evidence="4">
    <location>
        <begin position="6"/>
        <end position="103"/>
    </location>
</feature>
<proteinExistence type="predicted"/>
<dbReference type="InterPro" id="IPR010499">
    <property type="entry name" value="AraC_E-bd"/>
</dbReference>
<dbReference type="InterPro" id="IPR011256">
    <property type="entry name" value="Reg_factor_effector_dom_sf"/>
</dbReference>
<sequence length="288" mass="32973">MPESLNRLMAHIEQHLTDEITNQDITRIIGVSDYHFRRMFSYMAGMTLNEYIRNRRLSEANKDLIQGMSVTDVAFTYGYQSVDGFSRAFRDWCGFLPSEVIKNKIQKSFPKFTFFIDIKGGISMEFKLEHKPSFNVVGVSKRVPIQFEGVNNAIAELAESITDQQYSEMAQLADLYPNQVLNVSYDFDEGYLDEKGLLTHMIGYATTHSNPYEDLEQITIASNLWAVFPNTGPFPETLQETMAKTYAEWLPTSGYELADLPSISYTEYDGLTDDVYSEVWVAVKEKKL</sequence>
<dbReference type="InterPro" id="IPR018060">
    <property type="entry name" value="HTH_AraC"/>
</dbReference>
<organism evidence="5 6">
    <name type="scientific">Exiguobacterium aurantiacum</name>
    <dbReference type="NCBI Taxonomy" id="33987"/>
    <lineage>
        <taxon>Bacteria</taxon>
        <taxon>Bacillati</taxon>
        <taxon>Bacillota</taxon>
        <taxon>Bacilli</taxon>
        <taxon>Bacillales</taxon>
        <taxon>Bacillales Family XII. Incertae Sedis</taxon>
        <taxon>Exiguobacterium</taxon>
    </lineage>
</organism>
<dbReference type="GO" id="GO:0043565">
    <property type="term" value="F:sequence-specific DNA binding"/>
    <property type="evidence" value="ECO:0007669"/>
    <property type="project" value="InterPro"/>
</dbReference>
<dbReference type="Proteomes" id="UP000254060">
    <property type="component" value="Unassembled WGS sequence"/>
</dbReference>
<dbReference type="Gene3D" id="3.20.80.10">
    <property type="entry name" value="Regulatory factor, effector binding domain"/>
    <property type="match status" value="1"/>
</dbReference>
<reference evidence="5 6" key="1">
    <citation type="submission" date="2018-06" db="EMBL/GenBank/DDBJ databases">
        <authorList>
            <consortium name="Pathogen Informatics"/>
            <person name="Doyle S."/>
        </authorList>
    </citation>
    <scope>NUCLEOTIDE SEQUENCE [LARGE SCALE GENOMIC DNA]</scope>
    <source>
        <strain evidence="5 6">NCTC13163</strain>
    </source>
</reference>
<dbReference type="PANTHER" id="PTHR47504:SF5">
    <property type="entry name" value="RIGHT ORIGIN-BINDING PROTEIN"/>
    <property type="match status" value="1"/>
</dbReference>
<dbReference type="AlphaFoldDB" id="A0A377FTK1"/>
<gene>
    <name evidence="5" type="primary">tetD</name>
    <name evidence="5" type="ORF">NCTC13163_01520</name>
</gene>
<dbReference type="OrthoDB" id="9801123at2"/>
<dbReference type="SUPFAM" id="SSF46689">
    <property type="entry name" value="Homeodomain-like"/>
    <property type="match status" value="2"/>
</dbReference>
<dbReference type="SMART" id="SM00342">
    <property type="entry name" value="HTH_ARAC"/>
    <property type="match status" value="1"/>
</dbReference>
<dbReference type="SUPFAM" id="SSF55136">
    <property type="entry name" value="Probable bacterial effector-binding domain"/>
    <property type="match status" value="1"/>
</dbReference>
<evidence type="ECO:0000256" key="2">
    <source>
        <dbReference type="ARBA" id="ARBA00023125"/>
    </source>
</evidence>
<evidence type="ECO:0000259" key="4">
    <source>
        <dbReference type="PROSITE" id="PS01124"/>
    </source>
</evidence>
<dbReference type="InterPro" id="IPR009057">
    <property type="entry name" value="Homeodomain-like_sf"/>
</dbReference>
<name>A0A377FTK1_9BACL</name>
<dbReference type="InterPro" id="IPR029442">
    <property type="entry name" value="GyrI-like"/>
</dbReference>
<keyword evidence="2 5" id="KW-0238">DNA-binding</keyword>
<keyword evidence="3" id="KW-0804">Transcription</keyword>
<dbReference type="EMBL" id="UGGP01000001">
    <property type="protein sequence ID" value="STO08151.1"/>
    <property type="molecule type" value="Genomic_DNA"/>
</dbReference>